<gene>
    <name evidence="1" type="ORF">GCM10007927_04440</name>
</gene>
<keyword evidence="2" id="KW-1185">Reference proteome</keyword>
<dbReference type="EMBL" id="BSNL01000001">
    <property type="protein sequence ID" value="GLQ25641.1"/>
    <property type="molecule type" value="Genomic_DNA"/>
</dbReference>
<reference evidence="1" key="1">
    <citation type="journal article" date="2014" name="Int. J. Syst. Evol. Microbiol.">
        <title>Complete genome of a new Firmicutes species belonging to the dominant human colonic microbiota ('Ruminococcus bicirculans') reveals two chromosomes and a selective capacity to utilize plant glucans.</title>
        <authorList>
            <consortium name="NISC Comparative Sequencing Program"/>
            <person name="Wegmann U."/>
            <person name="Louis P."/>
            <person name="Goesmann A."/>
            <person name="Henrissat B."/>
            <person name="Duncan S.H."/>
            <person name="Flint H.J."/>
        </authorList>
    </citation>
    <scope>NUCLEOTIDE SEQUENCE</scope>
    <source>
        <strain evidence="1">NBRC 109915</strain>
    </source>
</reference>
<protein>
    <submittedName>
        <fullName evidence="1">Uncharacterized protein</fullName>
    </submittedName>
</protein>
<dbReference type="Proteomes" id="UP001161388">
    <property type="component" value="Unassembled WGS sequence"/>
</dbReference>
<accession>A0ABQ5VFN7</accession>
<evidence type="ECO:0000313" key="2">
    <source>
        <dbReference type="Proteomes" id="UP001161388"/>
    </source>
</evidence>
<name>A0ABQ5VFN7_9RHOB</name>
<organism evidence="1 2">
    <name type="scientific">Sulfitobacter pacificus</name>
    <dbReference type="NCBI Taxonomy" id="1499314"/>
    <lineage>
        <taxon>Bacteria</taxon>
        <taxon>Pseudomonadati</taxon>
        <taxon>Pseudomonadota</taxon>
        <taxon>Alphaproteobacteria</taxon>
        <taxon>Rhodobacterales</taxon>
        <taxon>Roseobacteraceae</taxon>
        <taxon>Sulfitobacter</taxon>
    </lineage>
</organism>
<comment type="caution">
    <text evidence="1">The sequence shown here is derived from an EMBL/GenBank/DDBJ whole genome shotgun (WGS) entry which is preliminary data.</text>
</comment>
<reference evidence="1" key="2">
    <citation type="submission" date="2023-01" db="EMBL/GenBank/DDBJ databases">
        <title>Draft genome sequence of Sulfitobacter pacificus strain NBRC 109915.</title>
        <authorList>
            <person name="Sun Q."/>
            <person name="Mori K."/>
        </authorList>
    </citation>
    <scope>NUCLEOTIDE SEQUENCE</scope>
    <source>
        <strain evidence="1">NBRC 109915</strain>
    </source>
</reference>
<proteinExistence type="predicted"/>
<evidence type="ECO:0000313" key="1">
    <source>
        <dbReference type="EMBL" id="GLQ25641.1"/>
    </source>
</evidence>
<sequence>MQAFVQSAAFGELGSVPTNAARWTDTRFEMENGRTARQNSSDIDALSDAQGIFEFDAEVTHGAVDLGVTKQ</sequence>